<evidence type="ECO:0000313" key="3">
    <source>
        <dbReference type="Proteomes" id="UP001220022"/>
    </source>
</evidence>
<proteinExistence type="predicted"/>
<dbReference type="RefSeq" id="WP_275818241.1">
    <property type="nucleotide sequence ID" value="NZ_BAAANM010000014.1"/>
</dbReference>
<dbReference type="EMBL" id="JARHTQ010000018">
    <property type="protein sequence ID" value="MDF2258832.1"/>
    <property type="molecule type" value="Genomic_DNA"/>
</dbReference>
<organism evidence="2 3">
    <name type="scientific">Streptantibioticus ferralitis</name>
    <dbReference type="NCBI Taxonomy" id="236510"/>
    <lineage>
        <taxon>Bacteria</taxon>
        <taxon>Bacillati</taxon>
        <taxon>Actinomycetota</taxon>
        <taxon>Actinomycetes</taxon>
        <taxon>Kitasatosporales</taxon>
        <taxon>Streptomycetaceae</taxon>
        <taxon>Streptantibioticus</taxon>
    </lineage>
</organism>
<sequence>MRTWERQATGGKVRREAGGEAGGHVRGAQAPDAAEFWSHLRGWRLNIQADGAVHQSCGDNQVLIPQLAKAVGMSDEDLRGWIGTLDPAHAVRIWQAYPLAFFDLHLRH</sequence>
<evidence type="ECO:0000313" key="2">
    <source>
        <dbReference type="EMBL" id="MDF2258832.1"/>
    </source>
</evidence>
<reference evidence="2 3" key="1">
    <citation type="submission" date="2023-03" db="EMBL/GenBank/DDBJ databases">
        <title>Draft genome sequence of type strain Streptomyces ferralitis JCM 14344.</title>
        <authorList>
            <person name="Klaysubun C."/>
            <person name="Duangmal K."/>
        </authorList>
    </citation>
    <scope>NUCLEOTIDE SEQUENCE [LARGE SCALE GENOMIC DNA]</scope>
    <source>
        <strain evidence="2 3">JCM 14344</strain>
    </source>
</reference>
<dbReference type="Proteomes" id="UP001220022">
    <property type="component" value="Unassembled WGS sequence"/>
</dbReference>
<protein>
    <submittedName>
        <fullName evidence="2">Uncharacterized protein</fullName>
    </submittedName>
</protein>
<keyword evidence="3" id="KW-1185">Reference proteome</keyword>
<comment type="caution">
    <text evidence="2">The sequence shown here is derived from an EMBL/GenBank/DDBJ whole genome shotgun (WGS) entry which is preliminary data.</text>
</comment>
<evidence type="ECO:0000256" key="1">
    <source>
        <dbReference type="SAM" id="MobiDB-lite"/>
    </source>
</evidence>
<dbReference type="InterPro" id="IPR029058">
    <property type="entry name" value="AB_hydrolase_fold"/>
</dbReference>
<feature type="region of interest" description="Disordered" evidence="1">
    <location>
        <begin position="1"/>
        <end position="28"/>
    </location>
</feature>
<accession>A0ABT5Z4T1</accession>
<gene>
    <name evidence="2" type="ORF">P2L57_24850</name>
</gene>
<name>A0ABT5Z4T1_9ACTN</name>
<dbReference type="Gene3D" id="3.40.50.1820">
    <property type="entry name" value="alpha/beta hydrolase"/>
    <property type="match status" value="1"/>
</dbReference>